<comment type="caution">
    <text evidence="14">The sequence shown here is derived from an EMBL/GenBank/DDBJ whole genome shotgun (WGS) entry which is preliminary data.</text>
</comment>
<evidence type="ECO:0000256" key="6">
    <source>
        <dbReference type="ARBA" id="ARBA00022741"/>
    </source>
</evidence>
<evidence type="ECO:0000256" key="3">
    <source>
        <dbReference type="ARBA" id="ARBA00022448"/>
    </source>
</evidence>
<dbReference type="Pfam" id="PF00005">
    <property type="entry name" value="ABC_tran"/>
    <property type="match status" value="1"/>
</dbReference>
<keyword evidence="15" id="KW-1185">Reference proteome</keyword>
<evidence type="ECO:0000259" key="13">
    <source>
        <dbReference type="PROSITE" id="PS50929"/>
    </source>
</evidence>
<dbReference type="SUPFAM" id="SSF90123">
    <property type="entry name" value="ABC transporter transmembrane region"/>
    <property type="match status" value="1"/>
</dbReference>
<dbReference type="Gene3D" id="1.20.1560.10">
    <property type="entry name" value="ABC transporter type 1, transmembrane domain"/>
    <property type="match status" value="1"/>
</dbReference>
<keyword evidence="3" id="KW-0813">Transport</keyword>
<feature type="domain" description="ABC transporter" evidence="12">
    <location>
        <begin position="730"/>
        <end position="962"/>
    </location>
</feature>
<evidence type="ECO:0000256" key="11">
    <source>
        <dbReference type="SAM" id="Phobius"/>
    </source>
</evidence>
<evidence type="ECO:0000256" key="1">
    <source>
        <dbReference type="ARBA" id="ARBA00004651"/>
    </source>
</evidence>
<feature type="transmembrane region" description="Helical" evidence="11">
    <location>
        <begin position="672"/>
        <end position="700"/>
    </location>
</feature>
<comment type="similarity">
    <text evidence="2">Belongs to the ABC transporter superfamily.</text>
</comment>
<dbReference type="PANTHER" id="PTHR24221:SF654">
    <property type="entry name" value="ATP-BINDING CASSETTE SUB-FAMILY B MEMBER 6"/>
    <property type="match status" value="1"/>
</dbReference>
<dbReference type="NCBIfam" id="TIGR03797">
    <property type="entry name" value="NHLM_micro_ABC2"/>
    <property type="match status" value="1"/>
</dbReference>
<dbReference type="RefSeq" id="WP_148736772.1">
    <property type="nucleotide sequence ID" value="NZ_VSTH01000007.1"/>
</dbReference>
<dbReference type="FunFam" id="3.40.50.300:FF:000299">
    <property type="entry name" value="ABC transporter ATP-binding protein/permease"/>
    <property type="match status" value="1"/>
</dbReference>
<keyword evidence="8 11" id="KW-1133">Transmembrane helix</keyword>
<dbReference type="PANTHER" id="PTHR24221">
    <property type="entry name" value="ATP-BINDING CASSETTE SUB-FAMILY B"/>
    <property type="match status" value="1"/>
</dbReference>
<feature type="domain" description="ABC transmembrane type-1" evidence="13">
    <location>
        <begin position="419"/>
        <end position="688"/>
    </location>
</feature>
<evidence type="ECO:0000256" key="4">
    <source>
        <dbReference type="ARBA" id="ARBA00022475"/>
    </source>
</evidence>
<dbReference type="InterPro" id="IPR003439">
    <property type="entry name" value="ABC_transporter-like_ATP-bd"/>
</dbReference>
<dbReference type="GO" id="GO:0016887">
    <property type="term" value="F:ATP hydrolysis activity"/>
    <property type="evidence" value="ECO:0007669"/>
    <property type="project" value="InterPro"/>
</dbReference>
<protein>
    <submittedName>
        <fullName evidence="14">NHLP bacteriocin export ABC transporter permease/ATPase subunit</fullName>
    </submittedName>
</protein>
<evidence type="ECO:0000256" key="7">
    <source>
        <dbReference type="ARBA" id="ARBA00022840"/>
    </source>
</evidence>
<evidence type="ECO:0000256" key="9">
    <source>
        <dbReference type="ARBA" id="ARBA00023136"/>
    </source>
</evidence>
<reference evidence="14 15" key="1">
    <citation type="submission" date="2019-08" db="EMBL/GenBank/DDBJ databases">
        <title>Bradyrhizobium hipponensis sp. nov., a rhizobium isolated from a Lupinus angustifolius root nodule in Tunisia.</title>
        <authorList>
            <person name="Off K."/>
            <person name="Rejili M."/>
            <person name="Mars M."/>
            <person name="Brachmann A."/>
            <person name="Marin M."/>
        </authorList>
    </citation>
    <scope>NUCLEOTIDE SEQUENCE [LARGE SCALE GENOMIC DNA]</scope>
    <source>
        <strain evidence="15">aSej3</strain>
    </source>
</reference>
<evidence type="ECO:0000259" key="12">
    <source>
        <dbReference type="PROSITE" id="PS50893"/>
    </source>
</evidence>
<evidence type="ECO:0000256" key="5">
    <source>
        <dbReference type="ARBA" id="ARBA00022692"/>
    </source>
</evidence>
<dbReference type="InterPro" id="IPR003593">
    <property type="entry name" value="AAA+_ATPase"/>
</dbReference>
<feature type="transmembrane region" description="Helical" evidence="11">
    <location>
        <begin position="557"/>
        <end position="579"/>
    </location>
</feature>
<dbReference type="Proteomes" id="UP000324797">
    <property type="component" value="Unassembled WGS sequence"/>
</dbReference>
<evidence type="ECO:0000313" key="14">
    <source>
        <dbReference type="EMBL" id="TYO68380.1"/>
    </source>
</evidence>
<dbReference type="InterPro" id="IPR027417">
    <property type="entry name" value="P-loop_NTPase"/>
</dbReference>
<dbReference type="InterPro" id="IPR011527">
    <property type="entry name" value="ABC1_TM_dom"/>
</dbReference>
<keyword evidence="9 11" id="KW-0472">Membrane</keyword>
<comment type="subcellular location">
    <subcellularLocation>
        <location evidence="1">Cell membrane</location>
        <topology evidence="1">Multi-pass membrane protein</topology>
    </subcellularLocation>
</comment>
<evidence type="ECO:0000256" key="2">
    <source>
        <dbReference type="ARBA" id="ARBA00005417"/>
    </source>
</evidence>
<dbReference type="InterPro" id="IPR039421">
    <property type="entry name" value="Type_1_exporter"/>
</dbReference>
<dbReference type="GO" id="GO:0005524">
    <property type="term" value="F:ATP binding"/>
    <property type="evidence" value="ECO:0007669"/>
    <property type="project" value="UniProtKB-KW"/>
</dbReference>
<dbReference type="GO" id="GO:0005886">
    <property type="term" value="C:plasma membrane"/>
    <property type="evidence" value="ECO:0007669"/>
    <property type="project" value="UniProtKB-SubCell"/>
</dbReference>
<keyword evidence="4" id="KW-1003">Cell membrane</keyword>
<feature type="transmembrane region" description="Helical" evidence="11">
    <location>
        <begin position="635"/>
        <end position="660"/>
    </location>
</feature>
<dbReference type="PROSITE" id="PS00211">
    <property type="entry name" value="ABC_TRANSPORTER_1"/>
    <property type="match status" value="1"/>
</dbReference>
<dbReference type="Gene3D" id="3.40.50.300">
    <property type="entry name" value="P-loop containing nucleotide triphosphate hydrolases"/>
    <property type="match status" value="1"/>
</dbReference>
<dbReference type="GO" id="GO:0140359">
    <property type="term" value="F:ABC-type transporter activity"/>
    <property type="evidence" value="ECO:0007669"/>
    <property type="project" value="InterPro"/>
</dbReference>
<dbReference type="SUPFAM" id="SSF52540">
    <property type="entry name" value="P-loop containing nucleoside triphosphate hydrolases"/>
    <property type="match status" value="1"/>
</dbReference>
<dbReference type="Pfam" id="PF00664">
    <property type="entry name" value="ABC_membrane"/>
    <property type="match status" value="1"/>
</dbReference>
<dbReference type="InterPro" id="IPR017871">
    <property type="entry name" value="ABC_transporter-like_CS"/>
</dbReference>
<keyword evidence="5 11" id="KW-0812">Transmembrane</keyword>
<keyword evidence="6" id="KW-0547">Nucleotide-binding</keyword>
<dbReference type="SMART" id="SM00382">
    <property type="entry name" value="AAA"/>
    <property type="match status" value="1"/>
</dbReference>
<evidence type="ECO:0000256" key="8">
    <source>
        <dbReference type="ARBA" id="ARBA00022989"/>
    </source>
</evidence>
<accession>A0A5S4YVK4</accession>
<dbReference type="InterPro" id="IPR022515">
    <property type="entry name" value="NHPM_micro_ABC2"/>
</dbReference>
<dbReference type="InterPro" id="IPR036640">
    <property type="entry name" value="ABC1_TM_sf"/>
</dbReference>
<dbReference type="PROSITE" id="PS50893">
    <property type="entry name" value="ABC_TRANSPORTER_2"/>
    <property type="match status" value="1"/>
</dbReference>
<name>A0A5S4YVK4_9BRAD</name>
<keyword evidence="7" id="KW-0067">ATP-binding</keyword>
<feature type="transmembrane region" description="Helical" evidence="11">
    <location>
        <begin position="534"/>
        <end position="551"/>
    </location>
</feature>
<proteinExistence type="inferred from homology"/>
<gene>
    <name evidence="14" type="ORF">FXV83_00680</name>
</gene>
<feature type="transmembrane region" description="Helical" evidence="11">
    <location>
        <begin position="419"/>
        <end position="440"/>
    </location>
</feature>
<dbReference type="AlphaFoldDB" id="A0A5S4YVK4"/>
<evidence type="ECO:0000313" key="15">
    <source>
        <dbReference type="Proteomes" id="UP000324797"/>
    </source>
</evidence>
<sequence length="965" mass="104533">MNESLPPLPEPVATVDSPLPRTAERLSLDARHPVLLNQRGRAMQVVFGYVDVFAVGFSGDKPQTARHHLFRAEHDEIFADILDVSDDSEIRTIAVGGESAEALQMRCADCCDEAIERWLARLSKSIAGPNPGWDIQEATNLISVEMKPGERRRGPARDVVWVSVAAGSARLMGQEPAYQPGGPSIPLSAGMWLIAGEGGCTLGNGGRPTGSALHEVLDHFHRCAAACIREGLRKNVDLESQRLIGLNELTRSRATEMFDRLSAIIVGPSDRLETAVDVSEDRLLGACRTATRDLEIAILAPPARPSTQQTFNDIVEIARASRLRVRRIQLRRDWWLGDAGAMVGWYGAQRDPVALVRVSGRYLMIGPEAAARRPVDREVAQELDPEAAAFYPTLPSSRLRLRDLLVFSLQHVRGDVTRIALAVAFIGLLSLVTPLITQALVSSVIPRTEVDQLAFCALALAVVAIASAGVQLMEGVAMLRLEGLVDWRLQAAVIDRLLKLPASVFREYTVGDFVSRALGIDAVRRILTGQTLRSLMAGLFCWFSVLLMVIYDARLALVALALLFIRAILIVGTSALRIYHETRQFNLQGKVEGFVLQLLSSVGKLRVAAAGVRALAVWSRQFSAQKRHFIASQRAANALALFEGSFPTVATLILFAYASWTRSVLIADFGAFFAFLAAFGQSMAGVGMWANGVSASLVAIPHITRIRPLVTAEAEISDDRKAPGELTGAVEFSRVTFRYTAGGPTVVDNVSLRIAPGEYVAIVGPSGSGKSSLFRLLLGFEKPESGAVFLDGKALDTLDVSAVRRQLGVVLQNGRLATGSIYENICGGLPLPLEQAWAAARMAGLDADIRKMPMGMHTAIAEGVNTLSGGQRQRIMIARAVARRPRILLFDEATSSLDNRSQAVVSDSLGALNVTRIVIAHRLSTVRQADRIIVLTDGKMTQTGTFAELSEAKGTFADFARRQLL</sequence>
<dbReference type="GO" id="GO:0034040">
    <property type="term" value="F:ATPase-coupled lipid transmembrane transporter activity"/>
    <property type="evidence" value="ECO:0007669"/>
    <property type="project" value="TreeGrafter"/>
</dbReference>
<dbReference type="PROSITE" id="PS50929">
    <property type="entry name" value="ABC_TM1F"/>
    <property type="match status" value="1"/>
</dbReference>
<dbReference type="EMBL" id="VSTH01000007">
    <property type="protein sequence ID" value="TYO68380.1"/>
    <property type="molecule type" value="Genomic_DNA"/>
</dbReference>
<feature type="transmembrane region" description="Helical" evidence="11">
    <location>
        <begin position="452"/>
        <end position="472"/>
    </location>
</feature>
<evidence type="ECO:0000256" key="10">
    <source>
        <dbReference type="ARBA" id="ARBA00024722"/>
    </source>
</evidence>
<comment type="function">
    <text evidence="10">Involved in beta-(1--&gt;2)glucan export. Transmembrane domains (TMD) form a pore in the inner membrane and the ATP-binding domain (NBD) is responsible for energy generation.</text>
</comment>
<organism evidence="14 15">
    <name type="scientific">Bradyrhizobium hipponense</name>
    <dbReference type="NCBI Taxonomy" id="2605638"/>
    <lineage>
        <taxon>Bacteria</taxon>
        <taxon>Pseudomonadati</taxon>
        <taxon>Pseudomonadota</taxon>
        <taxon>Alphaproteobacteria</taxon>
        <taxon>Hyphomicrobiales</taxon>
        <taxon>Nitrobacteraceae</taxon>
        <taxon>Bradyrhizobium</taxon>
    </lineage>
</organism>